<protein>
    <submittedName>
        <fullName evidence="1">Restin-like protein</fullName>
    </submittedName>
</protein>
<sequence>MGDQYIIIECDGDQRQGCFHMGVIVVFLIISVHSDEDSLDVCFPSIIRIQSDSSNEGFEFFASERSLKNMANNTEIAEGNSTLNPEFVQQLIPSAERTALLYNLTFLSLGGFPKLERIIRDQAIETQLLFGSSEAVLLKCVVTSSNLVTSLFPILKKAVEKNKPALAVKYLMKAKEWISDIITKVDDMVKRGYTDAMKDPTAIALDRKLKDLNSDKILLKSEKWNIKIKLTDLQLQLANCKIRLGEIPDPDHLKEVQLCLSQIQQILVELKKFWEKVDVILHGLKDKTFAGDELVDMEDMKEEFISSIEDAGHYWKRFGMSCQRAHGIFSVESKDAYKFLGINPSSLSEEDRQKEYSAVTEKLRNINAKGLCGAAITAK</sequence>
<keyword evidence="2" id="KW-1185">Reference proteome</keyword>
<dbReference type="EMBL" id="QBIY01013464">
    <property type="protein sequence ID" value="RXN04042.1"/>
    <property type="molecule type" value="Genomic_DNA"/>
</dbReference>
<dbReference type="Proteomes" id="UP000290572">
    <property type="component" value="Unassembled WGS sequence"/>
</dbReference>
<evidence type="ECO:0000313" key="2">
    <source>
        <dbReference type="Proteomes" id="UP000290572"/>
    </source>
</evidence>
<dbReference type="AlphaFoldDB" id="A0A498L701"/>
<reference evidence="1 2" key="1">
    <citation type="submission" date="2018-03" db="EMBL/GenBank/DDBJ databases">
        <title>Draft genome sequence of Rohu Carp (Labeo rohita).</title>
        <authorList>
            <person name="Das P."/>
            <person name="Kushwaha B."/>
            <person name="Joshi C.G."/>
            <person name="Kumar D."/>
            <person name="Nagpure N.S."/>
            <person name="Sahoo L."/>
            <person name="Das S.P."/>
            <person name="Bit A."/>
            <person name="Patnaik S."/>
            <person name="Meher P.K."/>
            <person name="Jayasankar P."/>
            <person name="Koringa P.G."/>
            <person name="Patel N.V."/>
            <person name="Hinsu A.T."/>
            <person name="Kumar R."/>
            <person name="Pandey M."/>
            <person name="Agarwal S."/>
            <person name="Srivastava S."/>
            <person name="Singh M."/>
            <person name="Iquebal M.A."/>
            <person name="Jaiswal S."/>
            <person name="Angadi U.B."/>
            <person name="Kumar N."/>
            <person name="Raza M."/>
            <person name="Shah T.M."/>
            <person name="Rai A."/>
            <person name="Jena J.K."/>
        </authorList>
    </citation>
    <scope>NUCLEOTIDE SEQUENCE [LARGE SCALE GENOMIC DNA]</scope>
    <source>
        <strain evidence="1">DASCIFA01</strain>
        <tissue evidence="1">Testis</tissue>
    </source>
</reference>
<organism evidence="1 2">
    <name type="scientific">Labeo rohita</name>
    <name type="common">Indian major carp</name>
    <name type="synonym">Cyprinus rohita</name>
    <dbReference type="NCBI Taxonomy" id="84645"/>
    <lineage>
        <taxon>Eukaryota</taxon>
        <taxon>Metazoa</taxon>
        <taxon>Chordata</taxon>
        <taxon>Craniata</taxon>
        <taxon>Vertebrata</taxon>
        <taxon>Euteleostomi</taxon>
        <taxon>Actinopterygii</taxon>
        <taxon>Neopterygii</taxon>
        <taxon>Teleostei</taxon>
        <taxon>Ostariophysi</taxon>
        <taxon>Cypriniformes</taxon>
        <taxon>Cyprinidae</taxon>
        <taxon>Labeoninae</taxon>
        <taxon>Labeonini</taxon>
        <taxon>Labeo</taxon>
    </lineage>
</organism>
<accession>A0A498L701</accession>
<evidence type="ECO:0000313" key="1">
    <source>
        <dbReference type="EMBL" id="RXN04042.1"/>
    </source>
</evidence>
<name>A0A498L701_LABRO</name>
<dbReference type="STRING" id="84645.A0A498L701"/>
<gene>
    <name evidence="1" type="ORF">ROHU_013124</name>
</gene>
<proteinExistence type="predicted"/>
<comment type="caution">
    <text evidence="1">The sequence shown here is derived from an EMBL/GenBank/DDBJ whole genome shotgun (WGS) entry which is preliminary data.</text>
</comment>